<dbReference type="GeneID" id="81375257"/>
<protein>
    <submittedName>
        <fullName evidence="5">FAD binding domain-containing protein</fullName>
    </submittedName>
</protein>
<dbReference type="Pfam" id="PF01565">
    <property type="entry name" value="FAD_binding_4"/>
    <property type="match status" value="1"/>
</dbReference>
<comment type="similarity">
    <text evidence="1">Belongs to the oxygen-dependent FAD-linked oxidoreductase family.</text>
</comment>
<dbReference type="PANTHER" id="PTHR13878:SF91">
    <property type="entry name" value="FAD BINDING DOMAIN PROTEIN (AFU_ORTHOLOGUE AFUA_6G12070)-RELATED"/>
    <property type="match status" value="1"/>
</dbReference>
<dbReference type="InterPro" id="IPR050432">
    <property type="entry name" value="FAD-linked_Oxidoreductases_BP"/>
</dbReference>
<dbReference type="RefSeq" id="XP_056482307.1">
    <property type="nucleotide sequence ID" value="XM_056636277.1"/>
</dbReference>
<feature type="domain" description="FAD-binding PCMH-type" evidence="4">
    <location>
        <begin position="123"/>
        <end position="306"/>
    </location>
</feature>
<evidence type="ECO:0000256" key="2">
    <source>
        <dbReference type="ARBA" id="ARBA00023002"/>
    </source>
</evidence>
<feature type="signal peptide" evidence="3">
    <location>
        <begin position="1"/>
        <end position="19"/>
    </location>
</feature>
<sequence length="588" mass="65085">MRKAIWSTFLLHLAPLVLSAADPGYDCRPGQKCWPTESEWRQFNTSLDGNLFETTPIAAPCYPNSPHYDKAACEAVQDYYGNSTARGTHFGQTYWLNWETCHNSGCALLETDPLQRLYETCSIGSLASFYVEVKNPTHISTALKFAKAHNIRISVKNTGHDYYGRSSLPDTLSIWTHNLDTMDFHANFKAHNCPSSNGQNVGELGAGVIAGDAYRYFHTQGMDITGGYEQSVGIAGGFAQGGGVGSFTTTYGLMADNAVEFEVVTADGEVRIINACNDPELFWAMRGGGGGTYAVLTKYRVQVYPSVPIHTYTFIANFTGVGYYENATENVALREIMTAHAQSQLNWSAQLVTGQVEYFPEQFAVGLVLPYGDDGSKLRAATGAFAAFLRNRTDLAVEQDNYTSYLSYADFLSVTAARAKVTEPAGIFSLLATRLIPWNVFEEDKSIDDLVDGVLQGIATSRSLLNLTGTQIVSETPLTNLDNDQLSSAHPAWRNAIWHVIHAGEWLEPLDKDEHLRTTTGFLGMLEPLKKLSPGGGAYLNEAHYLEPQWQETYFGSFYDRLLKVKNDYDPTHIFDCYKCVGWRGDKE</sequence>
<dbReference type="SUPFAM" id="SSF56176">
    <property type="entry name" value="FAD-binding/transporter-associated domain-like"/>
    <property type="match status" value="1"/>
</dbReference>
<dbReference type="Proteomes" id="UP001147747">
    <property type="component" value="Unassembled WGS sequence"/>
</dbReference>
<dbReference type="PROSITE" id="PS51387">
    <property type="entry name" value="FAD_PCMH"/>
    <property type="match status" value="1"/>
</dbReference>
<dbReference type="InterPro" id="IPR016166">
    <property type="entry name" value="FAD-bd_PCMH"/>
</dbReference>
<reference evidence="5" key="1">
    <citation type="submission" date="2022-12" db="EMBL/GenBank/DDBJ databases">
        <authorList>
            <person name="Petersen C."/>
        </authorList>
    </citation>
    <scope>NUCLEOTIDE SEQUENCE</scope>
    <source>
        <strain evidence="5">IBT 29677</strain>
    </source>
</reference>
<dbReference type="InterPro" id="IPR006094">
    <property type="entry name" value="Oxid_FAD_bind_N"/>
</dbReference>
<dbReference type="PANTHER" id="PTHR13878">
    <property type="entry name" value="GULONOLACTONE OXIDASE"/>
    <property type="match status" value="1"/>
</dbReference>
<dbReference type="AlphaFoldDB" id="A0A9W9VGI5"/>
<dbReference type="OrthoDB" id="9983560at2759"/>
<evidence type="ECO:0000256" key="1">
    <source>
        <dbReference type="ARBA" id="ARBA00005466"/>
    </source>
</evidence>
<dbReference type="Pfam" id="PF08031">
    <property type="entry name" value="BBE"/>
    <property type="match status" value="1"/>
</dbReference>
<name>A0A9W9VGI5_9EURO</name>
<comment type="caution">
    <text evidence="5">The sequence shown here is derived from an EMBL/GenBank/DDBJ whole genome shotgun (WGS) entry which is preliminary data.</text>
</comment>
<dbReference type="EMBL" id="JAPZBU010000011">
    <property type="protein sequence ID" value="KAJ5378521.1"/>
    <property type="molecule type" value="Genomic_DNA"/>
</dbReference>
<proteinExistence type="inferred from homology"/>
<evidence type="ECO:0000313" key="5">
    <source>
        <dbReference type="EMBL" id="KAJ5378521.1"/>
    </source>
</evidence>
<reference evidence="5" key="2">
    <citation type="journal article" date="2023" name="IMA Fungus">
        <title>Comparative genomic study of the Penicillium genus elucidates a diverse pangenome and 15 lateral gene transfer events.</title>
        <authorList>
            <person name="Petersen C."/>
            <person name="Sorensen T."/>
            <person name="Nielsen M.R."/>
            <person name="Sondergaard T.E."/>
            <person name="Sorensen J.L."/>
            <person name="Fitzpatrick D.A."/>
            <person name="Frisvad J.C."/>
            <person name="Nielsen K.L."/>
        </authorList>
    </citation>
    <scope>NUCLEOTIDE SEQUENCE</scope>
    <source>
        <strain evidence="5">IBT 29677</strain>
    </source>
</reference>
<evidence type="ECO:0000259" key="4">
    <source>
        <dbReference type="PROSITE" id="PS51387"/>
    </source>
</evidence>
<evidence type="ECO:0000313" key="6">
    <source>
        <dbReference type="Proteomes" id="UP001147747"/>
    </source>
</evidence>
<dbReference type="InterPro" id="IPR012951">
    <property type="entry name" value="BBE"/>
</dbReference>
<keyword evidence="6" id="KW-1185">Reference proteome</keyword>
<evidence type="ECO:0000256" key="3">
    <source>
        <dbReference type="SAM" id="SignalP"/>
    </source>
</evidence>
<dbReference type="GO" id="GO:0071949">
    <property type="term" value="F:FAD binding"/>
    <property type="evidence" value="ECO:0007669"/>
    <property type="project" value="InterPro"/>
</dbReference>
<keyword evidence="2" id="KW-0560">Oxidoreductase</keyword>
<feature type="chain" id="PRO_5040986944" evidence="3">
    <location>
        <begin position="20"/>
        <end position="588"/>
    </location>
</feature>
<dbReference type="Gene3D" id="3.30.465.10">
    <property type="match status" value="2"/>
</dbReference>
<gene>
    <name evidence="5" type="ORF">N7509_011640</name>
</gene>
<dbReference type="InterPro" id="IPR016169">
    <property type="entry name" value="FAD-bd_PCMH_sub2"/>
</dbReference>
<organism evidence="5 6">
    <name type="scientific">Penicillium cosmopolitanum</name>
    <dbReference type="NCBI Taxonomy" id="1131564"/>
    <lineage>
        <taxon>Eukaryota</taxon>
        <taxon>Fungi</taxon>
        <taxon>Dikarya</taxon>
        <taxon>Ascomycota</taxon>
        <taxon>Pezizomycotina</taxon>
        <taxon>Eurotiomycetes</taxon>
        <taxon>Eurotiomycetidae</taxon>
        <taxon>Eurotiales</taxon>
        <taxon>Aspergillaceae</taxon>
        <taxon>Penicillium</taxon>
    </lineage>
</organism>
<dbReference type="GO" id="GO:0016491">
    <property type="term" value="F:oxidoreductase activity"/>
    <property type="evidence" value="ECO:0007669"/>
    <property type="project" value="UniProtKB-KW"/>
</dbReference>
<dbReference type="InterPro" id="IPR036318">
    <property type="entry name" value="FAD-bd_PCMH-like_sf"/>
</dbReference>
<keyword evidence="3" id="KW-0732">Signal</keyword>
<accession>A0A9W9VGI5</accession>